<dbReference type="EMBL" id="CAKKNE010000004">
    <property type="protein sequence ID" value="CAH0374643.1"/>
    <property type="molecule type" value="Genomic_DNA"/>
</dbReference>
<keyword evidence="2" id="KW-1185">Reference proteome</keyword>
<proteinExistence type="predicted"/>
<gene>
    <name evidence="1" type="ORF">PECAL_4P19410</name>
</gene>
<protein>
    <submittedName>
        <fullName evidence="1">Uncharacterized protein</fullName>
    </submittedName>
</protein>
<comment type="caution">
    <text evidence="1">The sequence shown here is derived from an EMBL/GenBank/DDBJ whole genome shotgun (WGS) entry which is preliminary data.</text>
</comment>
<reference evidence="1" key="1">
    <citation type="submission" date="2021-11" db="EMBL/GenBank/DDBJ databases">
        <authorList>
            <consortium name="Genoscope - CEA"/>
            <person name="William W."/>
        </authorList>
    </citation>
    <scope>NUCLEOTIDE SEQUENCE</scope>
</reference>
<organism evidence="1 2">
    <name type="scientific">Pelagomonas calceolata</name>
    <dbReference type="NCBI Taxonomy" id="35677"/>
    <lineage>
        <taxon>Eukaryota</taxon>
        <taxon>Sar</taxon>
        <taxon>Stramenopiles</taxon>
        <taxon>Ochrophyta</taxon>
        <taxon>Pelagophyceae</taxon>
        <taxon>Pelagomonadales</taxon>
        <taxon>Pelagomonadaceae</taxon>
        <taxon>Pelagomonas</taxon>
    </lineage>
</organism>
<feature type="non-terminal residue" evidence="1">
    <location>
        <position position="1"/>
    </location>
</feature>
<dbReference type="AlphaFoldDB" id="A0A8J2SQ65"/>
<evidence type="ECO:0000313" key="1">
    <source>
        <dbReference type="EMBL" id="CAH0374643.1"/>
    </source>
</evidence>
<accession>A0A8J2SQ65</accession>
<sequence length="61" mass="7068">LQVYDIYIIRRVPRAAHARDVNICIWTARKSVDHGINDRVMVHGDGTRADGPRFKYFARIS</sequence>
<name>A0A8J2SQ65_9STRA</name>
<dbReference type="Proteomes" id="UP000789595">
    <property type="component" value="Unassembled WGS sequence"/>
</dbReference>
<evidence type="ECO:0000313" key="2">
    <source>
        <dbReference type="Proteomes" id="UP000789595"/>
    </source>
</evidence>